<sequence>MKKNDLIAAIAEKAQVSRVKVANVLDALPSVLSENLSGDEPISFPGLGKFSITHKESREARNPATGKKVTVPAKDVPTFKFSASFKDLFK</sequence>
<evidence type="ECO:0000313" key="3">
    <source>
        <dbReference type="EMBL" id="DAF47587.1"/>
    </source>
</evidence>
<organism evidence="3">
    <name type="scientific">Myoviridae sp. ctByu2</name>
    <dbReference type="NCBI Taxonomy" id="2827668"/>
    <lineage>
        <taxon>Viruses</taxon>
        <taxon>Duplodnaviria</taxon>
        <taxon>Heunggongvirae</taxon>
        <taxon>Uroviricota</taxon>
        <taxon>Caudoviricetes</taxon>
    </lineage>
</organism>
<dbReference type="Pfam" id="PF00216">
    <property type="entry name" value="Bac_DNA_binding"/>
    <property type="match status" value="1"/>
</dbReference>
<dbReference type="EMBL" id="BK032557">
    <property type="protein sequence ID" value="DAF47587.1"/>
    <property type="molecule type" value="Genomic_DNA"/>
</dbReference>
<dbReference type="PANTHER" id="PTHR33175:SF3">
    <property type="entry name" value="DNA-BINDING PROTEIN HU-BETA"/>
    <property type="match status" value="1"/>
</dbReference>
<accession>A0A8S5S9U6</accession>
<evidence type="ECO:0000256" key="1">
    <source>
        <dbReference type="ARBA" id="ARBA00023125"/>
    </source>
</evidence>
<evidence type="ECO:0000256" key="2">
    <source>
        <dbReference type="RuleBase" id="RU003939"/>
    </source>
</evidence>
<dbReference type="PANTHER" id="PTHR33175">
    <property type="entry name" value="DNA-BINDING PROTEIN HU"/>
    <property type="match status" value="1"/>
</dbReference>
<dbReference type="GO" id="GO:0030527">
    <property type="term" value="F:structural constituent of chromatin"/>
    <property type="evidence" value="ECO:0007669"/>
    <property type="project" value="InterPro"/>
</dbReference>
<keyword evidence="1" id="KW-0238">DNA-binding</keyword>
<protein>
    <submittedName>
        <fullName evidence="3">DNA binding protein</fullName>
    </submittedName>
</protein>
<dbReference type="PRINTS" id="PR01727">
    <property type="entry name" value="DNABINDINGHU"/>
</dbReference>
<dbReference type="GO" id="GO:0003677">
    <property type="term" value="F:DNA binding"/>
    <property type="evidence" value="ECO:0007669"/>
    <property type="project" value="UniProtKB-KW"/>
</dbReference>
<dbReference type="InterPro" id="IPR000119">
    <property type="entry name" value="Hist_DNA-bd"/>
</dbReference>
<comment type="similarity">
    <text evidence="2">Belongs to the bacterial histone-like protein family.</text>
</comment>
<dbReference type="SMART" id="SM00411">
    <property type="entry name" value="BHL"/>
    <property type="match status" value="1"/>
</dbReference>
<name>A0A8S5S9U6_9CAUD</name>
<reference evidence="3" key="1">
    <citation type="journal article" date="2021" name="Proc. Natl. Acad. Sci. U.S.A.">
        <title>A Catalog of Tens of Thousands of Viruses from Human Metagenomes Reveals Hidden Associations with Chronic Diseases.</title>
        <authorList>
            <person name="Tisza M.J."/>
            <person name="Buck C.B."/>
        </authorList>
    </citation>
    <scope>NUCLEOTIDE SEQUENCE</scope>
    <source>
        <strain evidence="3">CtByu2</strain>
    </source>
</reference>
<dbReference type="CDD" id="cd13831">
    <property type="entry name" value="HU"/>
    <property type="match status" value="1"/>
</dbReference>
<dbReference type="Gene3D" id="4.10.520.10">
    <property type="entry name" value="IHF-like DNA-binding proteins"/>
    <property type="match status" value="1"/>
</dbReference>
<dbReference type="SUPFAM" id="SSF47729">
    <property type="entry name" value="IHF-like DNA-binding proteins"/>
    <property type="match status" value="1"/>
</dbReference>
<dbReference type="InterPro" id="IPR010992">
    <property type="entry name" value="IHF-like_DNA-bd_dom_sf"/>
</dbReference>
<proteinExistence type="inferred from homology"/>